<reference evidence="14 15" key="1">
    <citation type="submission" date="2014-09" db="EMBL/GenBank/DDBJ databases">
        <title>Salmonella Genotype and Phenotype Association.</title>
        <authorList>
            <person name="Chen Y."/>
            <person name="Folster J."/>
            <person name="Ayers S."/>
            <person name="Kabera C."/>
            <person name="Li C."/>
            <person name="Mukherjee S."/>
            <person name="Lam C."/>
            <person name="Zhao S."/>
            <person name="McDermott P."/>
        </authorList>
    </citation>
    <scope>NUCLEOTIDE SEQUENCE [LARGE SCALE GENOMIC DNA]</scope>
    <source>
        <strain evidence="14 15">CVM N32045</strain>
    </source>
</reference>
<name>A0A0W5SGN6_SALTM</name>
<dbReference type="EMBL" id="AAKSLO010000020">
    <property type="protein sequence ID" value="ECV5318075.1"/>
    <property type="molecule type" value="Genomic_DNA"/>
</dbReference>
<gene>
    <name evidence="5" type="ORF">A3104_20705</name>
    <name evidence="4" type="ORF">A3Y76_23385</name>
    <name evidence="6" type="ORF">A4R48_24720</name>
    <name evidence="9" type="ORF">AKH62_17445</name>
    <name evidence="10" type="ORF">AVL16_22025</name>
    <name evidence="12" type="ORF">B4W90_22360</name>
    <name evidence="11" type="ORF">B8Z46_24375</name>
    <name evidence="13" type="ORF">CHN22_19385</name>
    <name evidence="14" type="ORF">DD95_11240</name>
    <name evidence="8" type="ORF">DWU22_15625</name>
    <name evidence="7" type="ORF">DYM27_21635</name>
    <name evidence="1" type="ORF">EHB09_22885</name>
    <name evidence="2" type="ORF">EVY71_19905</name>
    <name evidence="3" type="ORF">FQC24_20335</name>
</gene>
<dbReference type="EMBL" id="AAKJJB010000052">
    <property type="protein sequence ID" value="ECS3689324.1"/>
    <property type="molecule type" value="Genomic_DNA"/>
</dbReference>
<comment type="caution">
    <text evidence="13">The sequence shown here is derived from an EMBL/GenBank/DDBJ whole genome shotgun (WGS) entry which is preliminary data.</text>
</comment>
<dbReference type="EMBL" id="AAJASC010000021">
    <property type="protein sequence ID" value="ECK1399173.1"/>
    <property type="molecule type" value="Genomic_DNA"/>
</dbReference>
<evidence type="ECO:0000313" key="2">
    <source>
        <dbReference type="EMBL" id="ECB2818638.1"/>
    </source>
</evidence>
<proteinExistence type="predicted"/>
<dbReference type="EMBL" id="AAMEWS010000040">
    <property type="protein sequence ID" value="EDG6487251.1"/>
    <property type="molecule type" value="Genomic_DNA"/>
</dbReference>
<evidence type="ECO:0000313" key="13">
    <source>
        <dbReference type="EMBL" id="EDJ4180188.1"/>
    </source>
</evidence>
<reference evidence="4" key="3">
    <citation type="submission" date="2018-07" db="EMBL/GenBank/DDBJ databases">
        <authorList>
            <consortium name="NARMS: The National Antimicrobial Resistance Monitoring System"/>
        </authorList>
    </citation>
    <scope>NUCLEOTIDE SEQUENCE</scope>
    <source>
        <strain evidence="3">CVM N18S0806</strain>
        <strain evidence="4">CVM N56971F</strain>
        <strain evidence="5">CVM N57720F</strain>
        <strain evidence="8">FSIS11811627</strain>
        <strain evidence="10">FSIS1504253</strain>
        <strain evidence="6">FSIS1606077</strain>
    </source>
</reference>
<dbReference type="EMBL" id="AAMIRC010000030">
    <property type="protein sequence ID" value="EDH7471586.1"/>
    <property type="molecule type" value="Genomic_DNA"/>
</dbReference>
<reference evidence="13" key="2">
    <citation type="submission" date="2018-07" db="EMBL/GenBank/DDBJ databases">
        <authorList>
            <consortium name="GenomeTrakr network: Whole genome sequencing for foodborne pathogen traceback"/>
        </authorList>
    </citation>
    <scope>NUCLEOTIDE SEQUENCE</scope>
    <source>
        <strain evidence="9">15MN00354</strain>
        <strain evidence="7">FSIS11812453</strain>
        <strain evidence="11">FSIS1700237</strain>
        <strain evidence="13">FSIS1702925</strain>
        <strain evidence="12">FSIS1710628</strain>
        <strain evidence="1">FSIS21822729</strain>
        <strain evidence="2">FSIS21923391</strain>
    </source>
</reference>
<dbReference type="EMBL" id="AAMOFR010000021">
    <property type="protein sequence ID" value="EDJ4180188.1"/>
    <property type="molecule type" value="Genomic_DNA"/>
</dbReference>
<evidence type="ECO:0000313" key="9">
    <source>
        <dbReference type="EMBL" id="ECX3062111.1"/>
    </source>
</evidence>
<dbReference type="AlphaFoldDB" id="A0A0W5SGN6"/>
<protein>
    <submittedName>
        <fullName evidence="13">Uncharacterized protein</fullName>
    </submittedName>
</protein>
<dbReference type="EMBL" id="AAKMBA010000081">
    <property type="protein sequence ID" value="ECT2115972.1"/>
    <property type="molecule type" value="Genomic_DNA"/>
</dbReference>
<evidence type="ECO:0000313" key="1">
    <source>
        <dbReference type="EMBL" id="EBZ8376220.1"/>
    </source>
</evidence>
<accession>A0A0W5SGN6</accession>
<dbReference type="GeneID" id="39505603"/>
<dbReference type="EMBL" id="AALGGH010000026">
    <property type="protein sequence ID" value="ECY9386303.1"/>
    <property type="molecule type" value="Genomic_DNA"/>
</dbReference>
<sequence length="68" mass="7409">MGAFINWIVGFDADNDVVQSLKSSANKSRKVVGRGTLVVDADEVRRSIKFKSDARKAADIVRLSKSQG</sequence>
<evidence type="ECO:0000313" key="5">
    <source>
        <dbReference type="EMBL" id="ECS3485134.1"/>
    </source>
</evidence>
<evidence type="ECO:0000313" key="14">
    <source>
        <dbReference type="EMBL" id="KTZ12238.1"/>
    </source>
</evidence>
<evidence type="ECO:0000313" key="3">
    <source>
        <dbReference type="EMBL" id="ECK1399173.1"/>
    </source>
</evidence>
<evidence type="ECO:0000313" key="10">
    <source>
        <dbReference type="EMBL" id="ECY9386303.1"/>
    </source>
</evidence>
<evidence type="ECO:0000313" key="6">
    <source>
        <dbReference type="EMBL" id="ECS3689324.1"/>
    </source>
</evidence>
<evidence type="ECO:0000313" key="12">
    <source>
        <dbReference type="EMBL" id="EDH7471586.1"/>
    </source>
</evidence>
<dbReference type="EMBL" id="AAKJHJ010000022">
    <property type="protein sequence ID" value="ECS3485134.1"/>
    <property type="molecule type" value="Genomic_DNA"/>
</dbReference>
<dbReference type="EMBL" id="JYVU01000026">
    <property type="protein sequence ID" value="KTZ12238.1"/>
    <property type="molecule type" value="Genomic_DNA"/>
</dbReference>
<evidence type="ECO:0000313" key="11">
    <source>
        <dbReference type="EMBL" id="EDG6487251.1"/>
    </source>
</evidence>
<dbReference type="EMBL" id="AAKJEM010000030">
    <property type="protein sequence ID" value="ECS3000223.1"/>
    <property type="molecule type" value="Genomic_DNA"/>
</dbReference>
<evidence type="ECO:0000313" key="15">
    <source>
        <dbReference type="Proteomes" id="UP000054461"/>
    </source>
</evidence>
<evidence type="ECO:0000313" key="4">
    <source>
        <dbReference type="EMBL" id="ECS3000223.1"/>
    </source>
</evidence>
<dbReference type="EMBL" id="AAKYSK010000023">
    <property type="protein sequence ID" value="ECX3062111.1"/>
    <property type="molecule type" value="Genomic_DNA"/>
</dbReference>
<dbReference type="Proteomes" id="UP000054461">
    <property type="component" value="Unassembled WGS sequence"/>
</dbReference>
<dbReference type="EMBL" id="AAHXBO010000040">
    <property type="protein sequence ID" value="ECB2818638.1"/>
    <property type="molecule type" value="Genomic_DNA"/>
</dbReference>
<evidence type="ECO:0000313" key="7">
    <source>
        <dbReference type="EMBL" id="ECT2115972.1"/>
    </source>
</evidence>
<evidence type="ECO:0000313" key="8">
    <source>
        <dbReference type="EMBL" id="ECV5318075.1"/>
    </source>
</evidence>
<dbReference type="EMBL" id="AAHSKS010000056">
    <property type="protein sequence ID" value="EBZ8376220.1"/>
    <property type="molecule type" value="Genomic_DNA"/>
</dbReference>
<dbReference type="RefSeq" id="WP_020833616.1">
    <property type="nucleotide sequence ID" value="NZ_JARPOM010000036.1"/>
</dbReference>
<organism evidence="13">
    <name type="scientific">Salmonella typhimurium</name>
    <dbReference type="NCBI Taxonomy" id="90371"/>
    <lineage>
        <taxon>Bacteria</taxon>
        <taxon>Pseudomonadati</taxon>
        <taxon>Pseudomonadota</taxon>
        <taxon>Gammaproteobacteria</taxon>
        <taxon>Enterobacterales</taxon>
        <taxon>Enterobacteriaceae</taxon>
        <taxon>Salmonella</taxon>
    </lineage>
</organism>